<dbReference type="EMBL" id="BMLT01000017">
    <property type="protein sequence ID" value="GGO88499.1"/>
    <property type="molecule type" value="Genomic_DNA"/>
</dbReference>
<name>A0A918DXG0_9GAMM</name>
<organism evidence="1 2">
    <name type="scientific">Marinobacterium nitratireducens</name>
    <dbReference type="NCBI Taxonomy" id="518897"/>
    <lineage>
        <taxon>Bacteria</taxon>
        <taxon>Pseudomonadati</taxon>
        <taxon>Pseudomonadota</taxon>
        <taxon>Gammaproteobacteria</taxon>
        <taxon>Oceanospirillales</taxon>
        <taxon>Oceanospirillaceae</taxon>
        <taxon>Marinobacterium</taxon>
    </lineage>
</organism>
<dbReference type="AlphaFoldDB" id="A0A918DXG0"/>
<reference evidence="1 2" key="1">
    <citation type="journal article" date="2014" name="Int. J. Syst. Evol. Microbiol.">
        <title>Complete genome sequence of Corynebacterium casei LMG S-19264T (=DSM 44701T), isolated from a smear-ripened cheese.</title>
        <authorList>
            <consortium name="US DOE Joint Genome Institute (JGI-PGF)"/>
            <person name="Walter F."/>
            <person name="Albersmeier A."/>
            <person name="Kalinowski J."/>
            <person name="Ruckert C."/>
        </authorList>
    </citation>
    <scope>NUCLEOTIDE SEQUENCE [LARGE SCALE GENOMIC DNA]</scope>
    <source>
        <strain evidence="1 2">CGMCC 1.7286</strain>
    </source>
</reference>
<proteinExistence type="predicted"/>
<evidence type="ECO:0000313" key="2">
    <source>
        <dbReference type="Proteomes" id="UP000599578"/>
    </source>
</evidence>
<sequence>MSARAPLASPSRKTGNVEAAWTSATSSGSSLIDVISQAAVASFIHMHRFAVSQALQSMRKTGWRSGVQAEPGTVLDDGGAEDDNKTADSFARLRHVGTVYASTAIQPGTGCSDPCMPRRRADSACHGYGRTIGVRAGGGKGAFAAYGGLRRHLQGAIRQAPAID</sequence>
<dbReference type="Proteomes" id="UP000599578">
    <property type="component" value="Unassembled WGS sequence"/>
</dbReference>
<keyword evidence="2" id="KW-1185">Reference proteome</keyword>
<gene>
    <name evidence="1" type="ORF">GCM10011348_44100</name>
</gene>
<protein>
    <submittedName>
        <fullName evidence="1">Uncharacterized protein</fullName>
    </submittedName>
</protein>
<comment type="caution">
    <text evidence="1">The sequence shown here is derived from an EMBL/GenBank/DDBJ whole genome shotgun (WGS) entry which is preliminary data.</text>
</comment>
<evidence type="ECO:0000313" key="1">
    <source>
        <dbReference type="EMBL" id="GGO88499.1"/>
    </source>
</evidence>
<accession>A0A918DXG0</accession>